<gene>
    <name evidence="3" type="ORF">R3P38DRAFT_3174336</name>
</gene>
<dbReference type="EMBL" id="JAWWNJ010000009">
    <property type="protein sequence ID" value="KAK7048074.1"/>
    <property type="molecule type" value="Genomic_DNA"/>
</dbReference>
<proteinExistence type="predicted"/>
<name>A0AAW0D9Q1_9AGAR</name>
<evidence type="ECO:0000313" key="3">
    <source>
        <dbReference type="EMBL" id="KAK7048074.1"/>
    </source>
</evidence>
<dbReference type="Proteomes" id="UP001362999">
    <property type="component" value="Unassembled WGS sequence"/>
</dbReference>
<dbReference type="AlphaFoldDB" id="A0AAW0D9Q1"/>
<feature type="region of interest" description="Disordered" evidence="1">
    <location>
        <begin position="669"/>
        <end position="727"/>
    </location>
</feature>
<evidence type="ECO:0000313" key="4">
    <source>
        <dbReference type="Proteomes" id="UP001362999"/>
    </source>
</evidence>
<evidence type="ECO:0000256" key="1">
    <source>
        <dbReference type="SAM" id="MobiDB-lite"/>
    </source>
</evidence>
<dbReference type="Gene3D" id="1.10.510.10">
    <property type="entry name" value="Transferase(Phosphotransferase) domain 1"/>
    <property type="match status" value="1"/>
</dbReference>
<keyword evidence="4" id="KW-1185">Reference proteome</keyword>
<feature type="compositionally biased region" description="Low complexity" evidence="1">
    <location>
        <begin position="684"/>
        <end position="708"/>
    </location>
</feature>
<dbReference type="InterPro" id="IPR011009">
    <property type="entry name" value="Kinase-like_dom_sf"/>
</dbReference>
<accession>A0AAW0D9Q1</accession>
<reference evidence="3 4" key="1">
    <citation type="journal article" date="2024" name="J Genomics">
        <title>Draft genome sequencing and assembly of Favolaschia claudopus CIRM-BRFM 2984 isolated from oak limbs.</title>
        <authorList>
            <person name="Navarro D."/>
            <person name="Drula E."/>
            <person name="Chaduli D."/>
            <person name="Cazenave R."/>
            <person name="Ahrendt S."/>
            <person name="Wang J."/>
            <person name="Lipzen A."/>
            <person name="Daum C."/>
            <person name="Barry K."/>
            <person name="Grigoriev I.V."/>
            <person name="Favel A."/>
            <person name="Rosso M.N."/>
            <person name="Martin F."/>
        </authorList>
    </citation>
    <scope>NUCLEOTIDE SEQUENCE [LARGE SCALE GENOMIC DNA]</scope>
    <source>
        <strain evidence="3 4">CIRM-BRFM 2984</strain>
    </source>
</reference>
<protein>
    <submittedName>
        <fullName evidence="3">Pkinase-fungal domain-containing protein</fullName>
    </submittedName>
</protein>
<dbReference type="PANTHER" id="PTHR38248:SF2">
    <property type="entry name" value="FUNK1 11"/>
    <property type="match status" value="1"/>
</dbReference>
<dbReference type="InterPro" id="IPR040976">
    <property type="entry name" value="Pkinase_fungal"/>
</dbReference>
<dbReference type="InterPro" id="IPR008266">
    <property type="entry name" value="Tyr_kinase_AS"/>
</dbReference>
<evidence type="ECO:0000259" key="2">
    <source>
        <dbReference type="Pfam" id="PF17667"/>
    </source>
</evidence>
<feature type="domain" description="Fungal-type protein kinase" evidence="2">
    <location>
        <begin position="139"/>
        <end position="563"/>
    </location>
</feature>
<feature type="compositionally biased region" description="Basic and acidic residues" evidence="1">
    <location>
        <begin position="669"/>
        <end position="678"/>
    </location>
</feature>
<dbReference type="PANTHER" id="PTHR38248">
    <property type="entry name" value="FUNK1 6"/>
    <property type="match status" value="1"/>
</dbReference>
<dbReference type="GO" id="GO:0004672">
    <property type="term" value="F:protein kinase activity"/>
    <property type="evidence" value="ECO:0007669"/>
    <property type="project" value="InterPro"/>
</dbReference>
<dbReference type="PROSITE" id="PS00109">
    <property type="entry name" value="PROTEIN_KINASE_TYR"/>
    <property type="match status" value="1"/>
</dbReference>
<dbReference type="SUPFAM" id="SSF56112">
    <property type="entry name" value="Protein kinase-like (PK-like)"/>
    <property type="match status" value="1"/>
</dbReference>
<comment type="caution">
    <text evidence="3">The sequence shown here is derived from an EMBL/GenBank/DDBJ whole genome shotgun (WGS) entry which is preliminary data.</text>
</comment>
<sequence>MSSEDLIGNLLGVVAVDEFMDLHLPPLENEESDLDSIRKRVASGLEQAKERVNAGLPDGEKHPLAKYLAKVVSGFPEVNRPSLFNYRGHVSEGEDVWTPDILASRPPFKDASLWERVGTMLALKHNLDIIDANDQILKSSEATEALAHLADNARRILVTSGSCHVFLVACFDDFMARIFRFDHGGFVATAAFNWYESPNILHTFFYRLYNTMEGRLVGDDDTMFTPTTEDKNRMYAALIKHEFYHSMYETVEAATEESLWIKAVRFRVVGDERVAQVVKCFTIGDPLSVANVLFGRATRVYRVILEEDIDQALPTIYVLKVLPPFVLLLAFSNALLEDAWPSVNSRPEIDFYDAIARHCAENGIDTTGMAMCHGSVNVATLSTVSQQNADLHVTLLDITRGRRQHDRMLMTPVGTPLCNFDSPKSLVQALYCALQQHEIAYDAGVLHRDISEGNILLHEVPAADGKPRAFLHDFDCAEFTRRGLEQFEERFPDRRETKWIYRPLSETLTDAVGTYEFMSIERQLARRQADGEDPGNDKIRLPVGAEHGPYHDLESLYWVLVWMILQYTNYHMHSDRLTTYLFDWGGWPEYRKYNLLRVEWKLAVKVPPAFKRLVEGFREYVSVQSLRVDVRLATRVSDVPVLKHEILLKIFERHLSSLEWENVTVTEDPMQHKRTREDADLDTSDSSTAASASAASASTAATAVSSSSETHDCSPKKKAKLFHGGSD</sequence>
<dbReference type="Pfam" id="PF17667">
    <property type="entry name" value="Pkinase_fungal"/>
    <property type="match status" value="1"/>
</dbReference>
<organism evidence="3 4">
    <name type="scientific">Favolaschia claudopus</name>
    <dbReference type="NCBI Taxonomy" id="2862362"/>
    <lineage>
        <taxon>Eukaryota</taxon>
        <taxon>Fungi</taxon>
        <taxon>Dikarya</taxon>
        <taxon>Basidiomycota</taxon>
        <taxon>Agaricomycotina</taxon>
        <taxon>Agaricomycetes</taxon>
        <taxon>Agaricomycetidae</taxon>
        <taxon>Agaricales</taxon>
        <taxon>Marasmiineae</taxon>
        <taxon>Mycenaceae</taxon>
        <taxon>Favolaschia</taxon>
    </lineage>
</organism>